<reference evidence="1 2" key="1">
    <citation type="journal article" date="2017" name="Front. Microbiol.">
        <title>New Insights into the Diversity of the Genus Faecalibacterium.</title>
        <authorList>
            <person name="Benevides L."/>
            <person name="Burman S."/>
            <person name="Martin R."/>
            <person name="Robert V."/>
            <person name="Thomas M."/>
            <person name="Miquel S."/>
            <person name="Chain F."/>
            <person name="Sokol H."/>
            <person name="Bermudez-Humaran L.G."/>
            <person name="Morrison M."/>
            <person name="Langella P."/>
            <person name="Azevedo V.A."/>
            <person name="Chatel J.M."/>
            <person name="Soares S."/>
        </authorList>
    </citation>
    <scope>NUCLEOTIDE SEQUENCE [LARGE SCALE GENOMIC DNA]</scope>
    <source>
        <strain evidence="1 2">CNCM I 4575</strain>
    </source>
</reference>
<proteinExistence type="predicted"/>
<name>A0A2A7AR55_9FIRM</name>
<sequence>MPISEAKKRSNAAYNRRQDNIMLRPSKEDGARIRKAAADAGKSVQRYCLDILLKSVPDETPNTETLEAFEELDNGGGEHFSGTAEELFKKILSEPDGEETA</sequence>
<organism evidence="1 2">
    <name type="scientific">Faecalibacterium prausnitzii</name>
    <dbReference type="NCBI Taxonomy" id="853"/>
    <lineage>
        <taxon>Bacteria</taxon>
        <taxon>Bacillati</taxon>
        <taxon>Bacillota</taxon>
        <taxon>Clostridia</taxon>
        <taxon>Eubacteriales</taxon>
        <taxon>Oscillospiraceae</taxon>
        <taxon>Faecalibacterium</taxon>
    </lineage>
</organism>
<dbReference type="RefSeq" id="WP_097839234.1">
    <property type="nucleotide sequence ID" value="NZ_NMTY01000012.1"/>
</dbReference>
<comment type="caution">
    <text evidence="1">The sequence shown here is derived from an EMBL/GenBank/DDBJ whole genome shotgun (WGS) entry which is preliminary data.</text>
</comment>
<dbReference type="EMBL" id="NMTY01000012">
    <property type="protein sequence ID" value="PDX81552.1"/>
    <property type="molecule type" value="Genomic_DNA"/>
</dbReference>
<protein>
    <recommendedName>
        <fullName evidence="3">Antitoxin</fullName>
    </recommendedName>
</protein>
<dbReference type="AlphaFoldDB" id="A0A2A7AR55"/>
<evidence type="ECO:0008006" key="3">
    <source>
        <dbReference type="Google" id="ProtNLM"/>
    </source>
</evidence>
<evidence type="ECO:0000313" key="2">
    <source>
        <dbReference type="Proteomes" id="UP000220005"/>
    </source>
</evidence>
<evidence type="ECO:0000313" key="1">
    <source>
        <dbReference type="EMBL" id="PDX81552.1"/>
    </source>
</evidence>
<accession>A0A2A7AR55</accession>
<dbReference type="Proteomes" id="UP000220005">
    <property type="component" value="Unassembled WGS sequence"/>
</dbReference>
<gene>
    <name evidence="1" type="ORF">CGS58_05575</name>
</gene>